<dbReference type="OrthoDB" id="5132737at2759"/>
<feature type="domain" description="DUF7924" evidence="2">
    <location>
        <begin position="208"/>
        <end position="340"/>
    </location>
</feature>
<evidence type="ECO:0000256" key="1">
    <source>
        <dbReference type="SAM" id="MobiDB-lite"/>
    </source>
</evidence>
<proteinExistence type="predicted"/>
<feature type="compositionally biased region" description="Basic and acidic residues" evidence="1">
    <location>
        <begin position="53"/>
        <end position="70"/>
    </location>
</feature>
<feature type="compositionally biased region" description="Polar residues" evidence="1">
    <location>
        <begin position="131"/>
        <end position="145"/>
    </location>
</feature>
<dbReference type="Pfam" id="PF25545">
    <property type="entry name" value="DUF7924"/>
    <property type="match status" value="2"/>
</dbReference>
<feature type="compositionally biased region" description="Polar residues" evidence="1">
    <location>
        <begin position="30"/>
        <end position="47"/>
    </location>
</feature>
<dbReference type="InterPro" id="IPR057684">
    <property type="entry name" value="DUF7924"/>
</dbReference>
<protein>
    <recommendedName>
        <fullName evidence="2">DUF7924 domain-containing protein</fullName>
    </recommendedName>
</protein>
<feature type="compositionally biased region" description="Basic and acidic residues" evidence="1">
    <location>
        <begin position="85"/>
        <end position="95"/>
    </location>
</feature>
<reference evidence="3 4" key="2">
    <citation type="journal article" date="2017" name="Sci. Rep.">
        <title>Ant-infecting Ophiocordyceps genomes reveal a high diversity of potential behavioral manipulation genes and a possible major role for enterotoxins.</title>
        <authorList>
            <person name="de Bekker C."/>
            <person name="Ohm R.A."/>
            <person name="Evans H.C."/>
            <person name="Brachmann A."/>
            <person name="Hughes D.P."/>
        </authorList>
    </citation>
    <scope>NUCLEOTIDE SEQUENCE [LARGE SCALE GENOMIC DNA]</scope>
    <source>
        <strain evidence="3 4">SC16a</strain>
    </source>
</reference>
<evidence type="ECO:0000259" key="2">
    <source>
        <dbReference type="Pfam" id="PF25545"/>
    </source>
</evidence>
<dbReference type="Proteomes" id="UP000037136">
    <property type="component" value="Unassembled WGS sequence"/>
</dbReference>
<organism evidence="3 4">
    <name type="scientific">Ophiocordyceps unilateralis</name>
    <name type="common">Zombie-ant fungus</name>
    <name type="synonym">Torrubia unilateralis</name>
    <dbReference type="NCBI Taxonomy" id="268505"/>
    <lineage>
        <taxon>Eukaryota</taxon>
        <taxon>Fungi</taxon>
        <taxon>Dikarya</taxon>
        <taxon>Ascomycota</taxon>
        <taxon>Pezizomycotina</taxon>
        <taxon>Sordariomycetes</taxon>
        <taxon>Hypocreomycetidae</taxon>
        <taxon>Hypocreales</taxon>
        <taxon>Ophiocordycipitaceae</taxon>
        <taxon>Ophiocordyceps</taxon>
    </lineage>
</organism>
<evidence type="ECO:0000313" key="3">
    <source>
        <dbReference type="EMBL" id="PFH60643.1"/>
    </source>
</evidence>
<keyword evidence="4" id="KW-1185">Reference proteome</keyword>
<feature type="region of interest" description="Disordered" evidence="1">
    <location>
        <begin position="411"/>
        <end position="457"/>
    </location>
</feature>
<feature type="domain" description="DUF7924" evidence="2">
    <location>
        <begin position="356"/>
        <end position="395"/>
    </location>
</feature>
<dbReference type="STRING" id="268505.A0A2A9PID2"/>
<dbReference type="PANTHER" id="PTHR42470:SF2">
    <property type="match status" value="1"/>
</dbReference>
<comment type="caution">
    <text evidence="3">The sequence shown here is derived from an EMBL/GenBank/DDBJ whole genome shotgun (WGS) entry which is preliminary data.</text>
</comment>
<feature type="region of interest" description="Disordered" evidence="1">
    <location>
        <begin position="129"/>
        <end position="155"/>
    </location>
</feature>
<dbReference type="PANTHER" id="PTHR42470">
    <property type="entry name" value="VAST DOMAIN-CONTAINING PROTEIN"/>
    <property type="match status" value="1"/>
</dbReference>
<name>A0A2A9PID2_OPHUN</name>
<accession>A0A2A9PID2</accession>
<feature type="region of interest" description="Disordered" evidence="1">
    <location>
        <begin position="1"/>
        <end position="95"/>
    </location>
</feature>
<evidence type="ECO:0000313" key="4">
    <source>
        <dbReference type="Proteomes" id="UP000037136"/>
    </source>
</evidence>
<feature type="compositionally biased region" description="Basic and acidic residues" evidence="1">
    <location>
        <begin position="146"/>
        <end position="155"/>
    </location>
</feature>
<dbReference type="AlphaFoldDB" id="A0A2A9PID2"/>
<dbReference type="EMBL" id="LAZP02000116">
    <property type="protein sequence ID" value="PFH60643.1"/>
    <property type="molecule type" value="Genomic_DNA"/>
</dbReference>
<gene>
    <name evidence="3" type="ORF">XA68_10603</name>
</gene>
<reference evidence="3 4" key="1">
    <citation type="journal article" date="2015" name="BMC Genomics">
        <title>Gene expression during zombie ant biting behavior reflects the complexity underlying fungal parasitic behavioral manipulation.</title>
        <authorList>
            <person name="de Bekker C."/>
            <person name="Ohm R.A."/>
            <person name="Loreto R.G."/>
            <person name="Sebastian A."/>
            <person name="Albert I."/>
            <person name="Merrow M."/>
            <person name="Brachmann A."/>
            <person name="Hughes D.P."/>
        </authorList>
    </citation>
    <scope>NUCLEOTIDE SEQUENCE [LARGE SCALE GENOMIC DNA]</scope>
    <source>
        <strain evidence="3 4">SC16a</strain>
    </source>
</reference>
<sequence length="457" mass="51277">MSSAPKDQGEMPQGTQEATHYPQAPERTGSDQTLSSPAKKIPSQQGCATPGEPVKKRPVDALDHDLDFVHKRPRRSPGPSPVEDPSERRARNIRDKFKPINPVEFWVTKGQWPQGYYHPDMERLLARKRPMSQQDSTPTSITPSDQRPRDVKATPYKDPRYEDLLESKGSFMAKSSLGIADESKTFCKTLLEANQSVPKHSLFDDDVFESACSKLRSKNEARVIQDISRLLVPSAESLASFGAKHLDILTESVNEGWNSSFPFTKPRPQPDYSVGFRRQAFSDDQFEKLSLFIGDHLAGEQSYFLATFYMFFPFLTCETKCCAAGLDIADRQNAHSMTLAPSLSLMTIRMCEFMVIIHFDFTVLDGKEKWTTHRFIKNVYEIWMPQHLKRICSAIDSIPSDLDFDKVSSLARTEDGNSASPPAEDGQSDDAGERLPTPVTSFNPTAGAKRQRGETGK</sequence>